<comment type="caution">
    <text evidence="4">The sequence shown here is derived from an EMBL/GenBank/DDBJ whole genome shotgun (WGS) entry which is preliminary data.</text>
</comment>
<dbReference type="RefSeq" id="WP_007908971.1">
    <property type="nucleotide sequence ID" value="NZ_ADVG01000002.1"/>
</dbReference>
<protein>
    <submittedName>
        <fullName evidence="4">NUDIX hydrolase</fullName>
    </submittedName>
</protein>
<dbReference type="PROSITE" id="PS00893">
    <property type="entry name" value="NUDIX_BOX"/>
    <property type="match status" value="1"/>
</dbReference>
<dbReference type="InterPro" id="IPR000086">
    <property type="entry name" value="NUDIX_hydrolase_dom"/>
</dbReference>
<dbReference type="SUPFAM" id="SSF55811">
    <property type="entry name" value="Nudix"/>
    <property type="match status" value="1"/>
</dbReference>
<name>D6TNR8_KTERA</name>
<evidence type="ECO:0000313" key="5">
    <source>
        <dbReference type="Proteomes" id="UP000004508"/>
    </source>
</evidence>
<dbReference type="PROSITE" id="PS51462">
    <property type="entry name" value="NUDIX"/>
    <property type="match status" value="1"/>
</dbReference>
<dbReference type="Proteomes" id="UP000004508">
    <property type="component" value="Unassembled WGS sequence"/>
</dbReference>
<dbReference type="OrthoDB" id="9791228at2"/>
<dbReference type="InParanoid" id="D6TNR8"/>
<dbReference type="EMBL" id="ADVG01000002">
    <property type="protein sequence ID" value="EFH85454.1"/>
    <property type="molecule type" value="Genomic_DNA"/>
</dbReference>
<evidence type="ECO:0000256" key="1">
    <source>
        <dbReference type="ARBA" id="ARBA00001946"/>
    </source>
</evidence>
<dbReference type="Pfam" id="PF00293">
    <property type="entry name" value="NUDIX"/>
    <property type="match status" value="1"/>
</dbReference>
<dbReference type="PANTHER" id="PTHR43046:SF14">
    <property type="entry name" value="MUTT_NUDIX FAMILY PROTEIN"/>
    <property type="match status" value="1"/>
</dbReference>
<evidence type="ECO:0000259" key="3">
    <source>
        <dbReference type="PROSITE" id="PS51462"/>
    </source>
</evidence>
<gene>
    <name evidence="4" type="ORF">Krac_6675</name>
</gene>
<dbReference type="AlphaFoldDB" id="D6TNR8"/>
<evidence type="ECO:0000256" key="2">
    <source>
        <dbReference type="ARBA" id="ARBA00022801"/>
    </source>
</evidence>
<keyword evidence="5" id="KW-1185">Reference proteome</keyword>
<dbReference type="Gene3D" id="3.90.79.10">
    <property type="entry name" value="Nucleoside Triphosphate Pyrophosphohydrolase"/>
    <property type="match status" value="1"/>
</dbReference>
<dbReference type="InterPro" id="IPR020084">
    <property type="entry name" value="NUDIX_hydrolase_CS"/>
</dbReference>
<organism evidence="4 5">
    <name type="scientific">Ktedonobacter racemifer DSM 44963</name>
    <dbReference type="NCBI Taxonomy" id="485913"/>
    <lineage>
        <taxon>Bacteria</taxon>
        <taxon>Bacillati</taxon>
        <taxon>Chloroflexota</taxon>
        <taxon>Ktedonobacteria</taxon>
        <taxon>Ktedonobacterales</taxon>
        <taxon>Ktedonobacteraceae</taxon>
        <taxon>Ktedonobacter</taxon>
    </lineage>
</organism>
<dbReference type="CDD" id="cd18876">
    <property type="entry name" value="NUDIX_Hydrolase"/>
    <property type="match status" value="1"/>
</dbReference>
<sequence length="153" mass="17396">MDEKTFYETLPKKRMGTAALFFDRGEKILIVKPNYRPDWLFPGGIVDPDESPLSACKREVLEELGLSIPITRLLCVDYKGQDGLKTESLQFIFYGGVLSEEEIASIRLQEAELIEYRFATYDEARELLSTRLTAALPLALKALTQQGAIYHEF</sequence>
<dbReference type="eggNOG" id="COG1051">
    <property type="taxonomic scope" value="Bacteria"/>
</dbReference>
<dbReference type="STRING" id="485913.Krac_6675"/>
<dbReference type="PANTHER" id="PTHR43046">
    <property type="entry name" value="GDP-MANNOSE MANNOSYL HYDROLASE"/>
    <property type="match status" value="1"/>
</dbReference>
<proteinExistence type="predicted"/>
<evidence type="ECO:0000313" key="4">
    <source>
        <dbReference type="EMBL" id="EFH85454.1"/>
    </source>
</evidence>
<reference evidence="4 5" key="1">
    <citation type="journal article" date="2011" name="Stand. Genomic Sci.">
        <title>Non-contiguous finished genome sequence and contextual data of the filamentous soil bacterium Ktedonobacter racemifer type strain (SOSP1-21).</title>
        <authorList>
            <person name="Chang Y.J."/>
            <person name="Land M."/>
            <person name="Hauser L."/>
            <person name="Chertkov O."/>
            <person name="Del Rio T.G."/>
            <person name="Nolan M."/>
            <person name="Copeland A."/>
            <person name="Tice H."/>
            <person name="Cheng J.F."/>
            <person name="Lucas S."/>
            <person name="Han C."/>
            <person name="Goodwin L."/>
            <person name="Pitluck S."/>
            <person name="Ivanova N."/>
            <person name="Ovchinikova G."/>
            <person name="Pati A."/>
            <person name="Chen A."/>
            <person name="Palaniappan K."/>
            <person name="Mavromatis K."/>
            <person name="Liolios K."/>
            <person name="Brettin T."/>
            <person name="Fiebig A."/>
            <person name="Rohde M."/>
            <person name="Abt B."/>
            <person name="Goker M."/>
            <person name="Detter J.C."/>
            <person name="Woyke T."/>
            <person name="Bristow J."/>
            <person name="Eisen J.A."/>
            <person name="Markowitz V."/>
            <person name="Hugenholtz P."/>
            <person name="Kyrpides N.C."/>
            <person name="Klenk H.P."/>
            <person name="Lapidus A."/>
        </authorList>
    </citation>
    <scope>NUCLEOTIDE SEQUENCE [LARGE SCALE GENOMIC DNA]</scope>
    <source>
        <strain evidence="5">DSM 44963</strain>
    </source>
</reference>
<dbReference type="GO" id="GO:0016787">
    <property type="term" value="F:hydrolase activity"/>
    <property type="evidence" value="ECO:0007669"/>
    <property type="project" value="UniProtKB-KW"/>
</dbReference>
<dbReference type="InterPro" id="IPR015797">
    <property type="entry name" value="NUDIX_hydrolase-like_dom_sf"/>
</dbReference>
<keyword evidence="2 4" id="KW-0378">Hydrolase</keyword>
<comment type="cofactor">
    <cofactor evidence="1">
        <name>Mg(2+)</name>
        <dbReference type="ChEBI" id="CHEBI:18420"/>
    </cofactor>
</comment>
<accession>D6TNR8</accession>
<feature type="domain" description="Nudix hydrolase" evidence="3">
    <location>
        <begin position="12"/>
        <end position="141"/>
    </location>
</feature>